<organism evidence="2 3">
    <name type="scientific">Phytophthora palmivora</name>
    <dbReference type="NCBI Taxonomy" id="4796"/>
    <lineage>
        <taxon>Eukaryota</taxon>
        <taxon>Sar</taxon>
        <taxon>Stramenopiles</taxon>
        <taxon>Oomycota</taxon>
        <taxon>Peronosporomycetes</taxon>
        <taxon>Peronosporales</taxon>
        <taxon>Peronosporaceae</taxon>
        <taxon>Phytophthora</taxon>
    </lineage>
</organism>
<dbReference type="Proteomes" id="UP000237271">
    <property type="component" value="Unassembled WGS sequence"/>
</dbReference>
<protein>
    <recommendedName>
        <fullName evidence="4">Ty3 transposon capsid-like protein domain-containing protein</fullName>
    </recommendedName>
</protein>
<gene>
    <name evidence="2" type="ORF">PHPALM_5868</name>
</gene>
<name>A0A2P4YGB3_9STRA</name>
<evidence type="ECO:0000256" key="1">
    <source>
        <dbReference type="SAM" id="MobiDB-lite"/>
    </source>
</evidence>
<feature type="region of interest" description="Disordered" evidence="1">
    <location>
        <begin position="1"/>
        <end position="20"/>
    </location>
</feature>
<dbReference type="EMBL" id="NCKW01003387">
    <property type="protein sequence ID" value="POM76852.1"/>
    <property type="molecule type" value="Genomic_DNA"/>
</dbReference>
<reference evidence="2 3" key="1">
    <citation type="journal article" date="2017" name="Genome Biol. Evol.">
        <title>Phytophthora megakarya and P. palmivora, closely related causal agents of cacao black pod rot, underwent increases in genome sizes and gene numbers by different mechanisms.</title>
        <authorList>
            <person name="Ali S.S."/>
            <person name="Shao J."/>
            <person name="Lary D.J."/>
            <person name="Kronmiller B."/>
            <person name="Shen D."/>
            <person name="Strem M.D."/>
            <person name="Amoako-Attah I."/>
            <person name="Akrofi A.Y."/>
            <person name="Begoude B.A."/>
            <person name="Ten Hoopen G.M."/>
            <person name="Coulibaly K."/>
            <person name="Kebe B.I."/>
            <person name="Melnick R.L."/>
            <person name="Guiltinan M.J."/>
            <person name="Tyler B.M."/>
            <person name="Meinhardt L.W."/>
            <person name="Bailey B.A."/>
        </authorList>
    </citation>
    <scope>NUCLEOTIDE SEQUENCE [LARGE SCALE GENOMIC DNA]</scope>
    <source>
        <strain evidence="3">sbr112.9</strain>
    </source>
</reference>
<keyword evidence="3" id="KW-1185">Reference proteome</keyword>
<comment type="caution">
    <text evidence="2">The sequence shown here is derived from an EMBL/GenBank/DDBJ whole genome shotgun (WGS) entry which is preliminary data.</text>
</comment>
<dbReference type="AlphaFoldDB" id="A0A2P4YGB3"/>
<proteinExistence type="predicted"/>
<evidence type="ECO:0000313" key="2">
    <source>
        <dbReference type="EMBL" id="POM76852.1"/>
    </source>
</evidence>
<feature type="compositionally biased region" description="Polar residues" evidence="1">
    <location>
        <begin position="1"/>
        <end position="13"/>
    </location>
</feature>
<dbReference type="OrthoDB" id="127386at2759"/>
<evidence type="ECO:0000313" key="3">
    <source>
        <dbReference type="Proteomes" id="UP000237271"/>
    </source>
</evidence>
<sequence>MAPTTRSQTQDNPTGKEGNQAELEAQLGQRAQIPRVLTGQPIFKGKRDEDVRQWLFQVETPCYIHEPASGWFLFWASRTPPEQQTWGQFTIDTLSHLEALNYQAVARQTFRQLHQVGDIEEYTKYSSLIFCVKNTNEVDQVSYNYDKLKCATQAYIKLQNSTSLSKAIDQAVSSMPSCATPPRSILSQAKNPFQKCSHKPGVQGLLLRTGGRMILGGKDFDMAGEKS</sequence>
<evidence type="ECO:0008006" key="4">
    <source>
        <dbReference type="Google" id="ProtNLM"/>
    </source>
</evidence>
<accession>A0A2P4YGB3</accession>